<name>A0A412L327_9FIRM</name>
<sequence>MKVLYIDIETGGHHQTYLKALMDISGKENVLVLPEKIEGLNAKQYVFRKTDFFNKKLLEYYKWTKEVKGIIKTEKPNVVHFLYGDVFYKYFGLGLEGLKKKYKVINTIHALKKGKIGIVSLKRVMHLSSIGVVHTDAIFNEVKDAGIENVVHIEYPHFSTGYDIDKVGARKYYSLSENAFVLGCIGGTRFDKGLDILLKALQGVTGDFELLIAGAEDAIKREKIEELARPYRNRVKLYLDFLTDEEFEMAIQAVDAIVLPYRKTFNGASGPLGEGVAKGKMIIAANHGSLGDIVEKNHLGYTFESENIEVLKKVLNMAVQRTNYTYDEKANAYKNKLSINEFKKQYCKLYF</sequence>
<dbReference type="SUPFAM" id="SSF53756">
    <property type="entry name" value="UDP-Glycosyltransferase/glycogen phosphorylase"/>
    <property type="match status" value="1"/>
</dbReference>
<protein>
    <submittedName>
        <fullName evidence="2">Glycosyltransferase</fullName>
    </submittedName>
</protein>
<dbReference type="Proteomes" id="UP000284242">
    <property type="component" value="Unassembled WGS sequence"/>
</dbReference>
<accession>A0A412L327</accession>
<organism evidence="2 3">
    <name type="scientific">Blautia obeum</name>
    <dbReference type="NCBI Taxonomy" id="40520"/>
    <lineage>
        <taxon>Bacteria</taxon>
        <taxon>Bacillati</taxon>
        <taxon>Bacillota</taxon>
        <taxon>Clostridia</taxon>
        <taxon>Lachnospirales</taxon>
        <taxon>Lachnospiraceae</taxon>
        <taxon>Blautia</taxon>
    </lineage>
</organism>
<gene>
    <name evidence="2" type="ORF">DWX77_06075</name>
</gene>
<dbReference type="GO" id="GO:0016757">
    <property type="term" value="F:glycosyltransferase activity"/>
    <property type="evidence" value="ECO:0007669"/>
    <property type="project" value="TreeGrafter"/>
</dbReference>
<dbReference type="PANTHER" id="PTHR46401">
    <property type="entry name" value="GLYCOSYLTRANSFERASE WBBK-RELATED"/>
    <property type="match status" value="1"/>
</dbReference>
<evidence type="ECO:0000256" key="1">
    <source>
        <dbReference type="ARBA" id="ARBA00022679"/>
    </source>
</evidence>
<evidence type="ECO:0000313" key="3">
    <source>
        <dbReference type="Proteomes" id="UP000284242"/>
    </source>
</evidence>
<dbReference type="RefSeq" id="WP_119199509.1">
    <property type="nucleotide sequence ID" value="NZ_JBCJBW010000006.1"/>
</dbReference>
<evidence type="ECO:0000313" key="2">
    <source>
        <dbReference type="EMBL" id="RGS74971.1"/>
    </source>
</evidence>
<keyword evidence="1 2" id="KW-0808">Transferase</keyword>
<proteinExistence type="predicted"/>
<dbReference type="GO" id="GO:0009103">
    <property type="term" value="P:lipopolysaccharide biosynthetic process"/>
    <property type="evidence" value="ECO:0007669"/>
    <property type="project" value="TreeGrafter"/>
</dbReference>
<dbReference type="EMBL" id="QRVV01000012">
    <property type="protein sequence ID" value="RGS74971.1"/>
    <property type="molecule type" value="Genomic_DNA"/>
</dbReference>
<reference evidence="2 3" key="1">
    <citation type="submission" date="2018-08" db="EMBL/GenBank/DDBJ databases">
        <title>A genome reference for cultivated species of the human gut microbiota.</title>
        <authorList>
            <person name="Zou Y."/>
            <person name="Xue W."/>
            <person name="Luo G."/>
        </authorList>
    </citation>
    <scope>NUCLEOTIDE SEQUENCE [LARGE SCALE GENOMIC DNA]</scope>
    <source>
        <strain evidence="2 3">AF21-24</strain>
    </source>
</reference>
<dbReference type="PANTHER" id="PTHR46401:SF2">
    <property type="entry name" value="GLYCOSYLTRANSFERASE WBBK-RELATED"/>
    <property type="match status" value="1"/>
</dbReference>
<dbReference type="Pfam" id="PF13692">
    <property type="entry name" value="Glyco_trans_1_4"/>
    <property type="match status" value="1"/>
</dbReference>
<dbReference type="AlphaFoldDB" id="A0A412L327"/>
<comment type="caution">
    <text evidence="2">The sequence shown here is derived from an EMBL/GenBank/DDBJ whole genome shotgun (WGS) entry which is preliminary data.</text>
</comment>
<dbReference type="Gene3D" id="3.40.50.2000">
    <property type="entry name" value="Glycogen Phosphorylase B"/>
    <property type="match status" value="1"/>
</dbReference>